<dbReference type="EMBL" id="QKKF02026398">
    <property type="protein sequence ID" value="RZF36441.1"/>
    <property type="molecule type" value="Genomic_DNA"/>
</dbReference>
<dbReference type="Gene3D" id="2.60.120.200">
    <property type="match status" value="1"/>
</dbReference>
<feature type="transmembrane region" description="Helical" evidence="4">
    <location>
        <begin position="482"/>
        <end position="503"/>
    </location>
</feature>
<gene>
    <name evidence="7" type="ORF">LSTR_LSTR009537</name>
</gene>
<dbReference type="InterPro" id="IPR013320">
    <property type="entry name" value="ConA-like_dom_sf"/>
</dbReference>
<protein>
    <recommendedName>
        <fullName evidence="9">Laminin G domain-containing protein</fullName>
    </recommendedName>
</protein>
<comment type="caution">
    <text evidence="7">The sequence shown here is derived from an EMBL/GenBank/DDBJ whole genome shotgun (WGS) entry which is preliminary data.</text>
</comment>
<feature type="domain" description="EGF-like" evidence="6">
    <location>
        <begin position="193"/>
        <end position="231"/>
    </location>
</feature>
<evidence type="ECO:0000256" key="3">
    <source>
        <dbReference type="SAM" id="MobiDB-lite"/>
    </source>
</evidence>
<dbReference type="PROSITE" id="PS50025">
    <property type="entry name" value="LAM_G_DOMAIN"/>
    <property type="match status" value="1"/>
</dbReference>
<keyword evidence="8" id="KW-1185">Reference proteome</keyword>
<accession>A0A482WTE4</accession>
<keyword evidence="4" id="KW-0472">Membrane</keyword>
<comment type="caution">
    <text evidence="2">Lacks conserved residue(s) required for the propagation of feature annotation.</text>
</comment>
<sequence>MNATCNENSPSPGGNRTPAPVEFNVPDTPYHYDPPRIFCKQRVIFDLVPFSRLNIKWKLQCLITFHLYIIWLNAKVKNGALPYTERSSVRLEWKALVNEYTEVLGSISRPGKNFLCKVLAPQRPPAPPTDYFQVNLGGYDAENLLNMKEDARALDGYIGCIRGLKIGDKLIDLPHHLNSSSKEDVEGIRAGCNMKCDELPCKNQGICIEDFQKQISTCNCEKTSYYGEFCAQEKGADFSGESVLQRKFPLEGPVNQIKVQLAFSSGDDRQRNAIILLIQTVHSRNYYLLVALSIEGELIFEEDRDGTVFGVRAKDRIFLNGARHSIYYKRTNDTAVLLIDREPVLMHPLSNSNSFSHDNSEGSNELHIGGHNTSDTRFASYKNYSGCLSNVFLDLNQYSMKPLDEYMLFTKTTEEVNVMNSQGIRSAQCSFFDVTHKPRPGPQLNNSIGKDQQAWVEDPPARIPYKSQYSDPSTEEEGTGRVLFIIALSVFCTVILSTLYHVYCNHLQYKKRRDRETEAAILWHNGQQVQFQDPVLGPSIKVVRSRSS</sequence>
<feature type="compositionally biased region" description="Polar residues" evidence="3">
    <location>
        <begin position="1"/>
        <end position="14"/>
    </location>
</feature>
<feature type="domain" description="Laminin G" evidence="5">
    <location>
        <begin position="235"/>
        <end position="429"/>
    </location>
</feature>
<dbReference type="InterPro" id="IPR050372">
    <property type="entry name" value="Neurexin-related_CASP"/>
</dbReference>
<dbReference type="AlphaFoldDB" id="A0A482WTE4"/>
<keyword evidence="4" id="KW-1133">Transmembrane helix</keyword>
<dbReference type="Proteomes" id="UP000291343">
    <property type="component" value="Unassembled WGS sequence"/>
</dbReference>
<evidence type="ECO:0000259" key="6">
    <source>
        <dbReference type="PROSITE" id="PS50026"/>
    </source>
</evidence>
<name>A0A482WTE4_LAOST</name>
<dbReference type="GO" id="GO:0016020">
    <property type="term" value="C:membrane"/>
    <property type="evidence" value="ECO:0007669"/>
    <property type="project" value="UniProtKB-SubCell"/>
</dbReference>
<dbReference type="STRING" id="195883.A0A482WTE4"/>
<dbReference type="CDD" id="cd00110">
    <property type="entry name" value="LamG"/>
    <property type="match status" value="1"/>
</dbReference>
<dbReference type="Gene3D" id="2.10.25.10">
    <property type="entry name" value="Laminin"/>
    <property type="match status" value="1"/>
</dbReference>
<dbReference type="InterPro" id="IPR001791">
    <property type="entry name" value="Laminin_G"/>
</dbReference>
<dbReference type="Pfam" id="PF02210">
    <property type="entry name" value="Laminin_G_2"/>
    <property type="match status" value="1"/>
</dbReference>
<reference evidence="7 8" key="1">
    <citation type="journal article" date="2017" name="Gigascience">
        <title>Genome sequence of the small brown planthopper, Laodelphax striatellus.</title>
        <authorList>
            <person name="Zhu J."/>
            <person name="Jiang F."/>
            <person name="Wang X."/>
            <person name="Yang P."/>
            <person name="Bao Y."/>
            <person name="Zhao W."/>
            <person name="Wang W."/>
            <person name="Lu H."/>
            <person name="Wang Q."/>
            <person name="Cui N."/>
            <person name="Li J."/>
            <person name="Chen X."/>
            <person name="Luo L."/>
            <person name="Yu J."/>
            <person name="Kang L."/>
            <person name="Cui F."/>
        </authorList>
    </citation>
    <scope>NUCLEOTIDE SEQUENCE [LARGE SCALE GENOMIC DNA]</scope>
    <source>
        <strain evidence="7">Lst14</strain>
    </source>
</reference>
<dbReference type="InterPro" id="IPR000742">
    <property type="entry name" value="EGF"/>
</dbReference>
<evidence type="ECO:0000313" key="8">
    <source>
        <dbReference type="Proteomes" id="UP000291343"/>
    </source>
</evidence>
<keyword evidence="4" id="KW-0812">Transmembrane</keyword>
<dbReference type="PANTHER" id="PTHR15036">
    <property type="entry name" value="PIKACHURIN-LIKE PROTEIN"/>
    <property type="match status" value="1"/>
</dbReference>
<evidence type="ECO:0000256" key="1">
    <source>
        <dbReference type="ARBA" id="ARBA00023157"/>
    </source>
</evidence>
<dbReference type="InParanoid" id="A0A482WTE4"/>
<evidence type="ECO:0008006" key="9">
    <source>
        <dbReference type="Google" id="ProtNLM"/>
    </source>
</evidence>
<feature type="region of interest" description="Disordered" evidence="3">
    <location>
        <begin position="1"/>
        <end position="20"/>
    </location>
</feature>
<feature type="disulfide bond" evidence="2">
    <location>
        <begin position="201"/>
        <end position="218"/>
    </location>
</feature>
<dbReference type="PROSITE" id="PS50026">
    <property type="entry name" value="EGF_3"/>
    <property type="match status" value="1"/>
</dbReference>
<evidence type="ECO:0000259" key="5">
    <source>
        <dbReference type="PROSITE" id="PS50025"/>
    </source>
</evidence>
<keyword evidence="1 2" id="KW-1015">Disulfide bond</keyword>
<dbReference type="PANTHER" id="PTHR15036:SF49">
    <property type="entry name" value="AXOTACTIN"/>
    <property type="match status" value="1"/>
</dbReference>
<evidence type="ECO:0000313" key="7">
    <source>
        <dbReference type="EMBL" id="RZF36441.1"/>
    </source>
</evidence>
<proteinExistence type="predicted"/>
<organism evidence="7 8">
    <name type="scientific">Laodelphax striatellus</name>
    <name type="common">Small brown planthopper</name>
    <name type="synonym">Delphax striatella</name>
    <dbReference type="NCBI Taxonomy" id="195883"/>
    <lineage>
        <taxon>Eukaryota</taxon>
        <taxon>Metazoa</taxon>
        <taxon>Ecdysozoa</taxon>
        <taxon>Arthropoda</taxon>
        <taxon>Hexapoda</taxon>
        <taxon>Insecta</taxon>
        <taxon>Pterygota</taxon>
        <taxon>Neoptera</taxon>
        <taxon>Paraneoptera</taxon>
        <taxon>Hemiptera</taxon>
        <taxon>Auchenorrhyncha</taxon>
        <taxon>Fulgoroidea</taxon>
        <taxon>Delphacidae</taxon>
        <taxon>Criomorphinae</taxon>
        <taxon>Laodelphax</taxon>
    </lineage>
</organism>
<evidence type="ECO:0000256" key="4">
    <source>
        <dbReference type="SAM" id="Phobius"/>
    </source>
</evidence>
<dbReference type="SUPFAM" id="SSF49899">
    <property type="entry name" value="Concanavalin A-like lectins/glucanases"/>
    <property type="match status" value="1"/>
</dbReference>
<keyword evidence="2" id="KW-0245">EGF-like domain</keyword>
<evidence type="ECO:0000256" key="2">
    <source>
        <dbReference type="PROSITE-ProRule" id="PRU00076"/>
    </source>
</evidence>
<dbReference type="OrthoDB" id="5989513at2759"/>